<dbReference type="SUPFAM" id="SSF53335">
    <property type="entry name" value="S-adenosyl-L-methionine-dependent methyltransferases"/>
    <property type="match status" value="1"/>
</dbReference>
<dbReference type="AlphaFoldDB" id="A0AAD4MGX5"/>
<keyword evidence="1" id="KW-0812">Transmembrane</keyword>
<proteinExistence type="predicted"/>
<reference evidence="2" key="1">
    <citation type="submission" date="2022-01" db="EMBL/GenBank/DDBJ databases">
        <title>Genome Sequence Resource for Two Populations of Ditylenchus destructor, the Migratory Endoparasitic Phytonematode.</title>
        <authorList>
            <person name="Zhang H."/>
            <person name="Lin R."/>
            <person name="Xie B."/>
        </authorList>
    </citation>
    <scope>NUCLEOTIDE SEQUENCE</scope>
    <source>
        <strain evidence="2">BazhouSP</strain>
    </source>
</reference>
<keyword evidence="2" id="KW-0489">Methyltransferase</keyword>
<organism evidence="2 3">
    <name type="scientific">Ditylenchus destructor</name>
    <dbReference type="NCBI Taxonomy" id="166010"/>
    <lineage>
        <taxon>Eukaryota</taxon>
        <taxon>Metazoa</taxon>
        <taxon>Ecdysozoa</taxon>
        <taxon>Nematoda</taxon>
        <taxon>Chromadorea</taxon>
        <taxon>Rhabditida</taxon>
        <taxon>Tylenchina</taxon>
        <taxon>Tylenchomorpha</taxon>
        <taxon>Sphaerularioidea</taxon>
        <taxon>Anguinidae</taxon>
        <taxon>Anguininae</taxon>
        <taxon>Ditylenchus</taxon>
    </lineage>
</organism>
<keyword evidence="2" id="KW-0808">Transferase</keyword>
<protein>
    <submittedName>
        <fullName evidence="2">Methyltransferase domain-containing protein</fullName>
    </submittedName>
</protein>
<dbReference type="EMBL" id="JAKKPZ010000541">
    <property type="protein sequence ID" value="KAI1694192.1"/>
    <property type="molecule type" value="Genomic_DNA"/>
</dbReference>
<dbReference type="Proteomes" id="UP001201812">
    <property type="component" value="Unassembled WGS sequence"/>
</dbReference>
<accession>A0AAD4MGX5</accession>
<name>A0AAD4MGX5_9BILA</name>
<evidence type="ECO:0000256" key="1">
    <source>
        <dbReference type="SAM" id="Phobius"/>
    </source>
</evidence>
<dbReference type="InterPro" id="IPR029063">
    <property type="entry name" value="SAM-dependent_MTases_sf"/>
</dbReference>
<keyword evidence="3" id="KW-1185">Reference proteome</keyword>
<sequence>MASSLMNRLSNPYITIVLTIFTVYLLLYPLKFYADNTYVIRQNKSEKCNCAKWNIDEEVKYMEKLAVQAGTAKSSTNANYTRIYPMYFYRLKDEPIQLLEIGIFRGQSVRLWENYFSKAELHFIDLPDHRDYIEYYSNRSQYHFINQTHVDQLIAMANTSGPFDVIIYDAGHNMNEQILSFETLFPYVKAGGMYVIEDIFTSYWKEKGGLGSRDAPMPGPGTTIDFLKKLVDHVNFVSASFGFEIPVSEAEEQLASKMSYYTRRINSIHFYDVEYSIGLPPRLRRLAAPLVIQDFPDFRKPYLPAKVFVQAETGTNRLGSSRRSD</sequence>
<dbReference type="Gene3D" id="3.40.50.150">
    <property type="entry name" value="Vaccinia Virus protein VP39"/>
    <property type="match status" value="1"/>
</dbReference>
<dbReference type="Pfam" id="PF13578">
    <property type="entry name" value="Methyltransf_24"/>
    <property type="match status" value="1"/>
</dbReference>
<dbReference type="GO" id="GO:0008168">
    <property type="term" value="F:methyltransferase activity"/>
    <property type="evidence" value="ECO:0007669"/>
    <property type="project" value="UniProtKB-KW"/>
</dbReference>
<evidence type="ECO:0000313" key="3">
    <source>
        <dbReference type="Proteomes" id="UP001201812"/>
    </source>
</evidence>
<feature type="transmembrane region" description="Helical" evidence="1">
    <location>
        <begin position="12"/>
        <end position="34"/>
    </location>
</feature>
<comment type="caution">
    <text evidence="2">The sequence shown here is derived from an EMBL/GenBank/DDBJ whole genome shotgun (WGS) entry which is preliminary data.</text>
</comment>
<keyword evidence="1" id="KW-1133">Transmembrane helix</keyword>
<evidence type="ECO:0000313" key="2">
    <source>
        <dbReference type="EMBL" id="KAI1694192.1"/>
    </source>
</evidence>
<gene>
    <name evidence="2" type="ORF">DdX_20255</name>
</gene>
<dbReference type="GO" id="GO:0032259">
    <property type="term" value="P:methylation"/>
    <property type="evidence" value="ECO:0007669"/>
    <property type="project" value="UniProtKB-KW"/>
</dbReference>
<keyword evidence="1" id="KW-0472">Membrane</keyword>